<dbReference type="InterPro" id="IPR001544">
    <property type="entry name" value="Aminotrans_IV"/>
</dbReference>
<dbReference type="AlphaFoldDB" id="A0ABD5X6N1"/>
<dbReference type="InterPro" id="IPR018300">
    <property type="entry name" value="Aminotrans_IV_CS"/>
</dbReference>
<dbReference type="RefSeq" id="WP_267638559.1">
    <property type="nucleotide sequence ID" value="NZ_JAODIY010000016.1"/>
</dbReference>
<gene>
    <name evidence="5" type="ORF">ACFQJ7_05850</name>
</gene>
<accession>A0ABD5X6N1</accession>
<dbReference type="InterPro" id="IPR050571">
    <property type="entry name" value="Class-IV_PLP-Dep_Aminotrnsfr"/>
</dbReference>
<proteinExistence type="inferred from homology"/>
<dbReference type="InterPro" id="IPR043132">
    <property type="entry name" value="BCAT-like_C"/>
</dbReference>
<keyword evidence="5" id="KW-0808">Transferase</keyword>
<evidence type="ECO:0000313" key="6">
    <source>
        <dbReference type="Proteomes" id="UP001596414"/>
    </source>
</evidence>
<evidence type="ECO:0000256" key="3">
    <source>
        <dbReference type="ARBA" id="ARBA00022898"/>
    </source>
</evidence>
<organism evidence="5 6">
    <name type="scientific">Halovenus rubra</name>
    <dbReference type="NCBI Taxonomy" id="869890"/>
    <lineage>
        <taxon>Archaea</taxon>
        <taxon>Methanobacteriati</taxon>
        <taxon>Methanobacteriota</taxon>
        <taxon>Stenosarchaea group</taxon>
        <taxon>Halobacteria</taxon>
        <taxon>Halobacteriales</taxon>
        <taxon>Haloarculaceae</taxon>
        <taxon>Halovenus</taxon>
    </lineage>
</organism>
<dbReference type="GO" id="GO:0046394">
    <property type="term" value="P:carboxylic acid biosynthetic process"/>
    <property type="evidence" value="ECO:0007669"/>
    <property type="project" value="UniProtKB-ARBA"/>
</dbReference>
<sequence length="285" mass="31474">MADYYHVDGTLVPVEEATVSVRDRGFMYGDAAFETLRVYAGRPFAWKRHADRLRRTCETLGFADALPGREDLHERIVETVTANGLTDAYTKLSVTRGVQPGKLAPNSSVDPTIVVMVSELPRGGVDGKPVWSEPATVETVETRRIPDSAVPANAKTHNYLNGILARRESEGDEALLYSTDGYVTEGATSNCFFVRDGTLCTPTADLPLLPGVTRDEVLDIARQEGIPVETGRYQRSDITSATEVFLTNSTWEVRPVIALDSQSFEVGPLTQRLQRAYDERIESLY</sequence>
<dbReference type="Proteomes" id="UP001596414">
    <property type="component" value="Unassembled WGS sequence"/>
</dbReference>
<keyword evidence="3" id="KW-0663">Pyridoxal phosphate</keyword>
<protein>
    <submittedName>
        <fullName evidence="5">Aminotransferase class IV</fullName>
    </submittedName>
</protein>
<dbReference type="PROSITE" id="PS00770">
    <property type="entry name" value="AA_TRANSFER_CLASS_4"/>
    <property type="match status" value="1"/>
</dbReference>
<dbReference type="InterPro" id="IPR043131">
    <property type="entry name" value="BCAT-like_N"/>
</dbReference>
<evidence type="ECO:0000256" key="1">
    <source>
        <dbReference type="ARBA" id="ARBA00001933"/>
    </source>
</evidence>
<dbReference type="Pfam" id="PF01063">
    <property type="entry name" value="Aminotran_4"/>
    <property type="match status" value="1"/>
</dbReference>
<comment type="similarity">
    <text evidence="2 4">Belongs to the class-IV pyridoxal-phosphate-dependent aminotransferase family.</text>
</comment>
<comment type="caution">
    <text evidence="5">The sequence shown here is derived from an EMBL/GenBank/DDBJ whole genome shotgun (WGS) entry which is preliminary data.</text>
</comment>
<dbReference type="FunFam" id="3.20.10.10:FF:000002">
    <property type="entry name" value="D-alanine aminotransferase"/>
    <property type="match status" value="1"/>
</dbReference>
<dbReference type="GO" id="GO:0008652">
    <property type="term" value="P:amino acid biosynthetic process"/>
    <property type="evidence" value="ECO:0007669"/>
    <property type="project" value="UniProtKB-ARBA"/>
</dbReference>
<dbReference type="InterPro" id="IPR036038">
    <property type="entry name" value="Aminotransferase-like"/>
</dbReference>
<keyword evidence="5" id="KW-0032">Aminotransferase</keyword>
<dbReference type="PANTHER" id="PTHR42743:SF11">
    <property type="entry name" value="AMINODEOXYCHORISMATE LYASE"/>
    <property type="match status" value="1"/>
</dbReference>
<evidence type="ECO:0000256" key="4">
    <source>
        <dbReference type="RuleBase" id="RU004106"/>
    </source>
</evidence>
<comment type="cofactor">
    <cofactor evidence="1">
        <name>pyridoxal 5'-phosphate</name>
        <dbReference type="ChEBI" id="CHEBI:597326"/>
    </cofactor>
</comment>
<dbReference type="Gene3D" id="3.30.470.10">
    <property type="match status" value="1"/>
</dbReference>
<dbReference type="SUPFAM" id="SSF56752">
    <property type="entry name" value="D-aminoacid aminotransferase-like PLP-dependent enzymes"/>
    <property type="match status" value="1"/>
</dbReference>
<evidence type="ECO:0000256" key="2">
    <source>
        <dbReference type="ARBA" id="ARBA00009320"/>
    </source>
</evidence>
<dbReference type="GO" id="GO:0008483">
    <property type="term" value="F:transaminase activity"/>
    <property type="evidence" value="ECO:0007669"/>
    <property type="project" value="UniProtKB-KW"/>
</dbReference>
<name>A0ABD5X6N1_9EURY</name>
<dbReference type="Gene3D" id="3.20.10.10">
    <property type="entry name" value="D-amino Acid Aminotransferase, subunit A, domain 2"/>
    <property type="match status" value="1"/>
</dbReference>
<reference evidence="5 6" key="1">
    <citation type="journal article" date="2014" name="Int. J. Syst. Evol. Microbiol.">
        <title>Complete genome sequence of Corynebacterium casei LMG S-19264T (=DSM 44701T), isolated from a smear-ripened cheese.</title>
        <authorList>
            <consortium name="US DOE Joint Genome Institute (JGI-PGF)"/>
            <person name="Walter F."/>
            <person name="Albersmeier A."/>
            <person name="Kalinowski J."/>
            <person name="Ruckert C."/>
        </authorList>
    </citation>
    <scope>NUCLEOTIDE SEQUENCE [LARGE SCALE GENOMIC DNA]</scope>
    <source>
        <strain evidence="5 6">CGMCC 4.7215</strain>
    </source>
</reference>
<evidence type="ECO:0000313" key="5">
    <source>
        <dbReference type="EMBL" id="MFC7125563.1"/>
    </source>
</evidence>
<dbReference type="PANTHER" id="PTHR42743">
    <property type="entry name" value="AMINO-ACID AMINOTRANSFERASE"/>
    <property type="match status" value="1"/>
</dbReference>
<dbReference type="EMBL" id="JBHSZQ010000007">
    <property type="protein sequence ID" value="MFC7125563.1"/>
    <property type="molecule type" value="Genomic_DNA"/>
</dbReference>